<dbReference type="Gene3D" id="3.40.1350.10">
    <property type="match status" value="1"/>
</dbReference>
<dbReference type="Pfam" id="PF04471">
    <property type="entry name" value="Mrr_cat"/>
    <property type="match status" value="1"/>
</dbReference>
<dbReference type="InterPro" id="IPR011335">
    <property type="entry name" value="Restrct_endonuc-II-like"/>
</dbReference>
<name>A0ABT5YID6_9PROT</name>
<keyword evidence="3" id="KW-0255">Endonuclease</keyword>
<organism evidence="3 4">
    <name type="scientific">Aquibaculum arenosum</name>
    <dbReference type="NCBI Taxonomy" id="3032591"/>
    <lineage>
        <taxon>Bacteria</taxon>
        <taxon>Pseudomonadati</taxon>
        <taxon>Pseudomonadota</taxon>
        <taxon>Alphaproteobacteria</taxon>
        <taxon>Rhodospirillales</taxon>
        <taxon>Rhodovibrionaceae</taxon>
        <taxon>Aquibaculum</taxon>
    </lineage>
</organism>
<comment type="caution">
    <text evidence="3">The sequence shown here is derived from an EMBL/GenBank/DDBJ whole genome shotgun (WGS) entry which is preliminary data.</text>
</comment>
<gene>
    <name evidence="3" type="ORF">P2G67_01265</name>
</gene>
<dbReference type="RefSeq" id="WP_275819223.1">
    <property type="nucleotide sequence ID" value="NZ_JARHUD010000001.1"/>
</dbReference>
<dbReference type="Proteomes" id="UP001215503">
    <property type="component" value="Unassembled WGS sequence"/>
</dbReference>
<evidence type="ECO:0000259" key="2">
    <source>
        <dbReference type="Pfam" id="PF14338"/>
    </source>
</evidence>
<keyword evidence="3" id="KW-0378">Hydrolase</keyword>
<keyword evidence="4" id="KW-1185">Reference proteome</keyword>
<dbReference type="PANTHER" id="PTHR30015">
    <property type="entry name" value="MRR RESTRICTION SYSTEM PROTEIN"/>
    <property type="match status" value="1"/>
</dbReference>
<dbReference type="EC" id="3.1.21.-" evidence="3"/>
<sequence length="309" mass="33698">MAIPDYQALMAPVLDVARDGEIKVSQAVERLAETLGLSDTDRQALLPSGKQTVFANRVHWAKTYLKQAGLVEATRHGHFRTTERGQQALCEAGGRIDNSYLERFAAFRAFKAGAAAFENGDDAPEVSITTPAQDDERTPDEIMRDAHRRIERELRHDLLDRIIEAPPSLFERLVVALLIAMGYGGSAEATGRALGRSGDGGVDGVIDQDSLGLDRIYVQAKRYGTGNPVGAGAIRDFFGSLDRFKAAKGVFVTTSTFTREAHATADSLSKRIVLLDGNALAGLMVRHGVGCRTEEVLHLKRVDEDFFLD</sequence>
<dbReference type="PANTHER" id="PTHR30015:SF7">
    <property type="entry name" value="TYPE IV METHYL-DIRECTED RESTRICTION ENZYME ECOKMRR"/>
    <property type="match status" value="1"/>
</dbReference>
<keyword evidence="3" id="KW-0540">Nuclease</keyword>
<accession>A0ABT5YID6</accession>
<dbReference type="GO" id="GO:0016787">
    <property type="term" value="F:hydrolase activity"/>
    <property type="evidence" value="ECO:0007669"/>
    <property type="project" value="UniProtKB-KW"/>
</dbReference>
<dbReference type="SUPFAM" id="SSF52980">
    <property type="entry name" value="Restriction endonuclease-like"/>
    <property type="match status" value="1"/>
</dbReference>
<dbReference type="InterPro" id="IPR052906">
    <property type="entry name" value="Type_IV_Methyl-Rstrct_Enzyme"/>
</dbReference>
<dbReference type="Pfam" id="PF14338">
    <property type="entry name" value="Mrr_N"/>
    <property type="match status" value="1"/>
</dbReference>
<dbReference type="EMBL" id="JARHUD010000001">
    <property type="protein sequence ID" value="MDF2094601.1"/>
    <property type="molecule type" value="Genomic_DNA"/>
</dbReference>
<evidence type="ECO:0000313" key="3">
    <source>
        <dbReference type="EMBL" id="MDF2094601.1"/>
    </source>
</evidence>
<feature type="domain" description="Restriction system protein Mrr-like N-terminal" evidence="2">
    <location>
        <begin position="6"/>
        <end position="89"/>
    </location>
</feature>
<dbReference type="InterPro" id="IPR007560">
    <property type="entry name" value="Restrct_endonuc_IV_Mrr"/>
</dbReference>
<protein>
    <submittedName>
        <fullName evidence="3">Restriction endonuclease</fullName>
        <ecNumber evidence="3">3.1.21.-</ecNumber>
    </submittedName>
</protein>
<dbReference type="InterPro" id="IPR011856">
    <property type="entry name" value="tRNA_endonuc-like_dom_sf"/>
</dbReference>
<dbReference type="GO" id="GO:0004519">
    <property type="term" value="F:endonuclease activity"/>
    <property type="evidence" value="ECO:0007669"/>
    <property type="project" value="UniProtKB-KW"/>
</dbReference>
<evidence type="ECO:0000259" key="1">
    <source>
        <dbReference type="Pfam" id="PF04471"/>
    </source>
</evidence>
<evidence type="ECO:0000313" key="4">
    <source>
        <dbReference type="Proteomes" id="UP001215503"/>
    </source>
</evidence>
<reference evidence="3 4" key="1">
    <citation type="submission" date="2023-03" db="EMBL/GenBank/DDBJ databases">
        <title>Fodinicurvata sp. CAU 1616 isolated from sea sendiment.</title>
        <authorList>
            <person name="Kim W."/>
        </authorList>
    </citation>
    <scope>NUCLEOTIDE SEQUENCE [LARGE SCALE GENOMIC DNA]</scope>
    <source>
        <strain evidence="3 4">CAU 1616</strain>
    </source>
</reference>
<proteinExistence type="predicted"/>
<feature type="domain" description="Restriction endonuclease type IV Mrr" evidence="1">
    <location>
        <begin position="167"/>
        <end position="284"/>
    </location>
</feature>
<dbReference type="InterPro" id="IPR025745">
    <property type="entry name" value="Mrr-like_N_dom"/>
</dbReference>